<keyword evidence="6" id="KW-1185">Reference proteome</keyword>
<organism evidence="5 6">
    <name type="scientific">Thermomonas hydrothermalis</name>
    <dbReference type="NCBI Taxonomy" id="213588"/>
    <lineage>
        <taxon>Bacteria</taxon>
        <taxon>Pseudomonadati</taxon>
        <taxon>Pseudomonadota</taxon>
        <taxon>Gammaproteobacteria</taxon>
        <taxon>Lysobacterales</taxon>
        <taxon>Lysobacteraceae</taxon>
        <taxon>Thermomonas</taxon>
    </lineage>
</organism>
<proteinExistence type="predicted"/>
<dbReference type="AlphaFoldDB" id="A0A1M4ZYB9"/>
<name>A0A1M4ZYB9_9GAMM</name>
<feature type="compositionally biased region" description="Pro residues" evidence="2">
    <location>
        <begin position="69"/>
        <end position="84"/>
    </location>
</feature>
<evidence type="ECO:0000256" key="1">
    <source>
        <dbReference type="SAM" id="Coils"/>
    </source>
</evidence>
<evidence type="ECO:0000313" key="6">
    <source>
        <dbReference type="Proteomes" id="UP000242857"/>
    </source>
</evidence>
<dbReference type="STRING" id="213588.SAMN02745204_02059"/>
<reference evidence="6" key="1">
    <citation type="submission" date="2016-11" db="EMBL/GenBank/DDBJ databases">
        <authorList>
            <person name="Varghese N."/>
            <person name="Submissions S."/>
        </authorList>
    </citation>
    <scope>NUCLEOTIDE SEQUENCE [LARGE SCALE GENOMIC DNA]</scope>
    <source>
        <strain evidence="6">DSM 14834</strain>
    </source>
</reference>
<sequence>MRVLSALVVWLLLPVLARAQAVMTVYRCSDARGVVSLQDVPCAAGKRQQVLTMQRPQAPSAPTKAPATVSPPSPAAPPAPPPPAPLVVYRAPPQPMYECTRPDGSRYTSDDGRGNPRWVPLWTLGGWRHPHRHDGNGTETGTPPVTDSPLWPVFMGGGQWIHDDCVMLPPAEACARLRDRRAELRRRFFNAQELERDALRREERALNARLDNDCGGH</sequence>
<dbReference type="EMBL" id="FQUK01000043">
    <property type="protein sequence ID" value="SHF22616.1"/>
    <property type="molecule type" value="Genomic_DNA"/>
</dbReference>
<feature type="chain" id="PRO_5012273937" description="DUF4124 domain-containing protein" evidence="3">
    <location>
        <begin position="20"/>
        <end position="217"/>
    </location>
</feature>
<evidence type="ECO:0000256" key="2">
    <source>
        <dbReference type="SAM" id="MobiDB-lite"/>
    </source>
</evidence>
<feature type="region of interest" description="Disordered" evidence="2">
    <location>
        <begin position="48"/>
        <end position="84"/>
    </location>
</feature>
<protein>
    <recommendedName>
        <fullName evidence="4">DUF4124 domain-containing protein</fullName>
    </recommendedName>
</protein>
<feature type="compositionally biased region" description="Low complexity" evidence="2">
    <location>
        <begin position="56"/>
        <end position="68"/>
    </location>
</feature>
<dbReference type="Proteomes" id="UP000242857">
    <property type="component" value="Unassembled WGS sequence"/>
</dbReference>
<dbReference type="RefSeq" id="WP_072756469.1">
    <property type="nucleotide sequence ID" value="NZ_FQUK01000043.1"/>
</dbReference>
<accession>A0A1M4ZYB9</accession>
<feature type="coiled-coil region" evidence="1">
    <location>
        <begin position="174"/>
        <end position="209"/>
    </location>
</feature>
<evidence type="ECO:0000259" key="4">
    <source>
        <dbReference type="Pfam" id="PF13511"/>
    </source>
</evidence>
<dbReference type="Pfam" id="PF13511">
    <property type="entry name" value="DUF4124"/>
    <property type="match status" value="1"/>
</dbReference>
<keyword evidence="1" id="KW-0175">Coiled coil</keyword>
<feature type="domain" description="DUF4124" evidence="4">
    <location>
        <begin position="15"/>
        <end position="67"/>
    </location>
</feature>
<evidence type="ECO:0000256" key="3">
    <source>
        <dbReference type="SAM" id="SignalP"/>
    </source>
</evidence>
<feature type="signal peptide" evidence="3">
    <location>
        <begin position="1"/>
        <end position="19"/>
    </location>
</feature>
<dbReference type="OrthoDB" id="5974779at2"/>
<dbReference type="InterPro" id="IPR025392">
    <property type="entry name" value="DUF4124"/>
</dbReference>
<keyword evidence="3" id="KW-0732">Signal</keyword>
<evidence type="ECO:0000313" key="5">
    <source>
        <dbReference type="EMBL" id="SHF22616.1"/>
    </source>
</evidence>
<gene>
    <name evidence="5" type="ORF">SAMN02745204_02059</name>
</gene>